<dbReference type="RefSeq" id="WP_005275649.1">
    <property type="nucleotide sequence ID" value="NZ_KB850195.1"/>
</dbReference>
<dbReference type="Proteomes" id="UP000013009">
    <property type="component" value="Unassembled WGS sequence"/>
</dbReference>
<dbReference type="OrthoDB" id="6717499at2"/>
<name>N9PI35_9GAMM</name>
<dbReference type="EMBL" id="APRZ01000019">
    <property type="protein sequence ID" value="ENX33073.1"/>
    <property type="molecule type" value="Genomic_DNA"/>
</dbReference>
<evidence type="ECO:0008006" key="3">
    <source>
        <dbReference type="Google" id="ProtNLM"/>
    </source>
</evidence>
<accession>N9PI35</accession>
<dbReference type="AlphaFoldDB" id="N9PI35"/>
<keyword evidence="2" id="KW-1185">Reference proteome</keyword>
<proteinExistence type="predicted"/>
<sequence>MKKKILIIDDEINGLRPDMYMIQAESFFKNFEDYRQDETKELFQFISEHSEIFNVKKPKDLSALTPRALFEDYFSKPFFRKNGPTLLTSQLSTIYTIHDSLIKIKSIIESTFSPTIYDFEFIENIPTSSEIKDIDKYELLIVDLKIGNVSSTNFLNSISDIPNLPPIILISSQFNDGKNKLSDYFKETYISATGLTLLSKSDLKDSASGSFKLKLLADQLISQREISNTTKNLIKTWEKLLIDAKSEFSKMLWKLDATIMQQIFNDSISDNVPFSDMINDFLIKELLWNIEESDELKRSIKSLENSFTNHNKKMLAYELDINAHRTLLSHHFYTGGNNIDIDFSSTHLKYPSGRMKRKKDILNNLQKNILTILPFGTILYNSDEESILINITQQCNLAGISRAKQPSLNSLLFIKANISKADNSAYIPYNDKSLVSILHKINSSNVNEFLDIQPNSKHLLSCSLSDFIDLVKKSNSKIIGRMRPEHVISLQQETALTILKPAQTRISRLGACKAIITLIKRDMTSEIFKNNKAGLEIITMESNKYRLSDRLSIDLSVWLKVQLPDLSENPTELLDTIIMPQKINAPQNLGSLNILFLDSKSQLPNGSKKKHTLVIQVVS</sequence>
<organism evidence="1 2">
    <name type="scientific">Acinetobacter colistiniresistens</name>
    <dbReference type="NCBI Taxonomy" id="280145"/>
    <lineage>
        <taxon>Bacteria</taxon>
        <taxon>Pseudomonadati</taxon>
        <taxon>Pseudomonadota</taxon>
        <taxon>Gammaproteobacteria</taxon>
        <taxon>Moraxellales</taxon>
        <taxon>Moraxellaceae</taxon>
        <taxon>Acinetobacter</taxon>
    </lineage>
</organism>
<evidence type="ECO:0000313" key="1">
    <source>
        <dbReference type="EMBL" id="ENX33073.1"/>
    </source>
</evidence>
<protein>
    <recommendedName>
        <fullName evidence="3">Response receiver domain-containing protein</fullName>
    </recommendedName>
</protein>
<reference evidence="1 2" key="1">
    <citation type="submission" date="2013-02" db="EMBL/GenBank/DDBJ databases">
        <title>The Genome Sequence of Acinetobacter sp. NIPH 1859.</title>
        <authorList>
            <consortium name="The Broad Institute Genome Sequencing Platform"/>
            <consortium name="The Broad Institute Genome Sequencing Center for Infectious Disease"/>
            <person name="Cerqueira G."/>
            <person name="Feldgarden M."/>
            <person name="Courvalin P."/>
            <person name="Perichon B."/>
            <person name="Grillot-Courvalin C."/>
            <person name="Clermont D."/>
            <person name="Rocha E."/>
            <person name="Yoon E.-J."/>
            <person name="Nemec A."/>
            <person name="Walker B."/>
            <person name="Young S.K."/>
            <person name="Zeng Q."/>
            <person name="Gargeya S."/>
            <person name="Fitzgerald M."/>
            <person name="Haas B."/>
            <person name="Abouelleil A."/>
            <person name="Alvarado L."/>
            <person name="Arachchi H.M."/>
            <person name="Berlin A.M."/>
            <person name="Chapman S.B."/>
            <person name="Dewar J."/>
            <person name="Goldberg J."/>
            <person name="Griggs A."/>
            <person name="Gujja S."/>
            <person name="Hansen M."/>
            <person name="Howarth C."/>
            <person name="Imamovic A."/>
            <person name="Larimer J."/>
            <person name="McCowan C."/>
            <person name="Murphy C."/>
            <person name="Neiman D."/>
            <person name="Pearson M."/>
            <person name="Priest M."/>
            <person name="Roberts A."/>
            <person name="Saif S."/>
            <person name="Shea T."/>
            <person name="Sisk P."/>
            <person name="Sykes S."/>
            <person name="Wortman J."/>
            <person name="Nusbaum C."/>
            <person name="Birren B."/>
        </authorList>
    </citation>
    <scope>NUCLEOTIDE SEQUENCE [LARGE SCALE GENOMIC DNA]</scope>
    <source>
        <strain evidence="1 2">NIPH 1859</strain>
    </source>
</reference>
<comment type="caution">
    <text evidence="1">The sequence shown here is derived from an EMBL/GenBank/DDBJ whole genome shotgun (WGS) entry which is preliminary data.</text>
</comment>
<dbReference type="HOGENOM" id="CLU_429398_0_0_6"/>
<evidence type="ECO:0000313" key="2">
    <source>
        <dbReference type="Proteomes" id="UP000013009"/>
    </source>
</evidence>
<dbReference type="PATRIC" id="fig|1217695.3.peg.2933"/>
<gene>
    <name evidence="1" type="ORF">F889_03005</name>
</gene>